<dbReference type="EMBL" id="CP157948">
    <property type="protein sequence ID" value="XBS89248.1"/>
    <property type="molecule type" value="Genomic_DNA"/>
</dbReference>
<accession>A0AAU7QIT7</accession>
<evidence type="ECO:0000313" key="3">
    <source>
        <dbReference type="EMBL" id="XBS89248.1"/>
    </source>
</evidence>
<dbReference type="AlphaFoldDB" id="A0AAU7QIT7"/>
<feature type="domain" description="DUF6795" evidence="2">
    <location>
        <begin position="53"/>
        <end position="157"/>
    </location>
</feature>
<gene>
    <name evidence="3" type="ORF">ABNK63_12715</name>
</gene>
<keyword evidence="1" id="KW-0812">Transmembrane</keyword>
<evidence type="ECO:0000256" key="1">
    <source>
        <dbReference type="SAM" id="Phobius"/>
    </source>
</evidence>
<dbReference type="Pfam" id="PF20598">
    <property type="entry name" value="DUF6795"/>
    <property type="match status" value="1"/>
</dbReference>
<protein>
    <submittedName>
        <fullName evidence="3">DUF6795 domain-containing protein</fullName>
    </submittedName>
</protein>
<dbReference type="RefSeq" id="WP_202946787.1">
    <property type="nucleotide sequence ID" value="NZ_CP157948.1"/>
</dbReference>
<keyword evidence="1" id="KW-0472">Membrane</keyword>
<keyword evidence="1" id="KW-1133">Transmembrane helix</keyword>
<evidence type="ECO:0000259" key="2">
    <source>
        <dbReference type="Pfam" id="PF20598"/>
    </source>
</evidence>
<reference evidence="3" key="1">
    <citation type="submission" date="2024-06" db="EMBL/GenBank/DDBJ databases">
        <authorList>
            <person name="Sun Y."/>
        </authorList>
    </citation>
    <scope>NUCLEOTIDE SEQUENCE</scope>
    <source>
        <strain evidence="3">IGA1.0</strain>
    </source>
</reference>
<dbReference type="InterPro" id="IPR046474">
    <property type="entry name" value="DUF6795"/>
</dbReference>
<sequence>MPLPNATVGAREARKCRKRSILHRLLVAAALLLVISGGSAMGLFTSLVLFSPVSGVVLKDGAPVEEAEIRQELRLFDEKLPVQRALSDSSGRFHFAIVERRAGLSRIVPHEPVITQTIIITYAGKEYEAWIHTKNSYELNSELDGHPLRLQCELSREPDFEGKHYGICKAV</sequence>
<feature type="transmembrane region" description="Helical" evidence="1">
    <location>
        <begin position="21"/>
        <end position="50"/>
    </location>
</feature>
<organism evidence="3">
    <name type="scientific">Rhodanobacter sp. IGA1.0</name>
    <dbReference type="NCBI Taxonomy" id="3158582"/>
    <lineage>
        <taxon>Bacteria</taxon>
        <taxon>Pseudomonadati</taxon>
        <taxon>Pseudomonadota</taxon>
        <taxon>Gammaproteobacteria</taxon>
        <taxon>Lysobacterales</taxon>
        <taxon>Rhodanobacteraceae</taxon>
        <taxon>Rhodanobacter</taxon>
    </lineage>
</organism>
<name>A0AAU7QIT7_9GAMM</name>
<proteinExistence type="predicted"/>